<feature type="domain" description="AMP-dependent synthetase/ligase" evidence="9">
    <location>
        <begin position="22"/>
        <end position="397"/>
    </location>
</feature>
<dbReference type="EMBL" id="CM000145">
    <property type="protein sequence ID" value="EEE67991.1"/>
    <property type="molecule type" value="Genomic_DNA"/>
</dbReference>
<dbReference type="GO" id="GO:0016207">
    <property type="term" value="F:4-coumarate-CoA ligase activity"/>
    <property type="evidence" value="ECO:0007669"/>
    <property type="project" value="UniProtKB-EC"/>
</dbReference>
<comment type="cofactor">
    <cofactor evidence="1">
        <name>Mg(2+)</name>
        <dbReference type="ChEBI" id="CHEBI:18420"/>
    </cofactor>
</comment>
<protein>
    <recommendedName>
        <fullName evidence="2">4-coumarate--CoA ligase</fullName>
        <ecNumber evidence="2">6.2.1.12</ecNumber>
    </recommendedName>
</protein>
<evidence type="ECO:0000313" key="11">
    <source>
        <dbReference type="EMBL" id="EEE67991.1"/>
    </source>
</evidence>
<dbReference type="SUPFAM" id="SSF48452">
    <property type="entry name" value="TPR-like"/>
    <property type="match status" value="1"/>
</dbReference>
<comment type="catalytic activity">
    <reaction evidence="4">
        <text>(E)-4-coumarate + ATP + H(+) = (E)-4-coumaroyl-AMP + diphosphate</text>
        <dbReference type="Rhea" id="RHEA:72419"/>
        <dbReference type="ChEBI" id="CHEBI:12876"/>
        <dbReference type="ChEBI" id="CHEBI:15378"/>
        <dbReference type="ChEBI" id="CHEBI:30616"/>
        <dbReference type="ChEBI" id="CHEBI:33019"/>
        <dbReference type="ChEBI" id="CHEBI:192348"/>
    </reaction>
    <physiologicalReaction direction="left-to-right" evidence="4">
        <dbReference type="Rhea" id="RHEA:72420"/>
    </physiologicalReaction>
</comment>
<dbReference type="InterPro" id="IPR045851">
    <property type="entry name" value="AMP-bd_C_sf"/>
</dbReference>
<keyword evidence="3" id="KW-0460">Magnesium</keyword>
<evidence type="ECO:0000259" key="10">
    <source>
        <dbReference type="Pfam" id="PF13193"/>
    </source>
</evidence>
<evidence type="ECO:0000256" key="8">
    <source>
        <dbReference type="SAM" id="MobiDB-lite"/>
    </source>
</evidence>
<dbReference type="SUPFAM" id="SSF56801">
    <property type="entry name" value="Acetyl-CoA synthetase-like"/>
    <property type="match status" value="1"/>
</dbReference>
<dbReference type="EC" id="6.2.1.12" evidence="2"/>
<evidence type="ECO:0000259" key="9">
    <source>
        <dbReference type="Pfam" id="PF00501"/>
    </source>
</evidence>
<feature type="compositionally biased region" description="Basic and acidic residues" evidence="8">
    <location>
        <begin position="1059"/>
        <end position="1069"/>
    </location>
</feature>
<feature type="repeat" description="TPR" evidence="7">
    <location>
        <begin position="740"/>
        <end position="773"/>
    </location>
</feature>
<evidence type="ECO:0000256" key="6">
    <source>
        <dbReference type="ARBA" id="ARBA00034252"/>
    </source>
</evidence>
<dbReference type="Gene3D" id="3.30.300.30">
    <property type="match status" value="1"/>
</dbReference>
<dbReference type="Pfam" id="PF13193">
    <property type="entry name" value="AMP-binding_C"/>
    <property type="match status" value="1"/>
</dbReference>
<organism evidence="11">
    <name type="scientific">Oryza sativa subsp. japonica</name>
    <name type="common">Rice</name>
    <dbReference type="NCBI Taxonomy" id="39947"/>
    <lineage>
        <taxon>Eukaryota</taxon>
        <taxon>Viridiplantae</taxon>
        <taxon>Streptophyta</taxon>
        <taxon>Embryophyta</taxon>
        <taxon>Tracheophyta</taxon>
        <taxon>Spermatophyta</taxon>
        <taxon>Magnoliopsida</taxon>
        <taxon>Liliopsida</taxon>
        <taxon>Poales</taxon>
        <taxon>Poaceae</taxon>
        <taxon>BOP clade</taxon>
        <taxon>Oryzoideae</taxon>
        <taxon>Oryzeae</taxon>
        <taxon>Oryzinae</taxon>
        <taxon>Oryza</taxon>
        <taxon>Oryza sativa</taxon>
    </lineage>
</organism>
<evidence type="ECO:0000256" key="5">
    <source>
        <dbReference type="ARBA" id="ARBA00034223"/>
    </source>
</evidence>
<dbReference type="InterPro" id="IPR042099">
    <property type="entry name" value="ANL_N_sf"/>
</dbReference>
<dbReference type="InterPro" id="IPR025110">
    <property type="entry name" value="AMP-bd_C"/>
</dbReference>
<gene>
    <name evidence="11" type="ORF">OsJ_25931</name>
</gene>
<reference evidence="11" key="1">
    <citation type="journal article" date="2005" name="PLoS Biol.">
        <title>The genomes of Oryza sativa: a history of duplications.</title>
        <authorList>
            <person name="Yu J."/>
            <person name="Wang J."/>
            <person name="Lin W."/>
            <person name="Li S."/>
            <person name="Li H."/>
            <person name="Zhou J."/>
            <person name="Ni P."/>
            <person name="Dong W."/>
            <person name="Hu S."/>
            <person name="Zeng C."/>
            <person name="Zhang J."/>
            <person name="Zhang Y."/>
            <person name="Li R."/>
            <person name="Xu Z."/>
            <person name="Li S."/>
            <person name="Li X."/>
            <person name="Zheng H."/>
            <person name="Cong L."/>
            <person name="Lin L."/>
            <person name="Yin J."/>
            <person name="Geng J."/>
            <person name="Li G."/>
            <person name="Shi J."/>
            <person name="Liu J."/>
            <person name="Lv H."/>
            <person name="Li J."/>
            <person name="Wang J."/>
            <person name="Deng Y."/>
            <person name="Ran L."/>
            <person name="Shi X."/>
            <person name="Wang X."/>
            <person name="Wu Q."/>
            <person name="Li C."/>
            <person name="Ren X."/>
            <person name="Wang J."/>
            <person name="Wang X."/>
            <person name="Li D."/>
            <person name="Liu D."/>
            <person name="Zhang X."/>
            <person name="Ji Z."/>
            <person name="Zhao W."/>
            <person name="Sun Y."/>
            <person name="Zhang Z."/>
            <person name="Bao J."/>
            <person name="Han Y."/>
            <person name="Dong L."/>
            <person name="Ji J."/>
            <person name="Chen P."/>
            <person name="Wu S."/>
            <person name="Liu J."/>
            <person name="Xiao Y."/>
            <person name="Bu D."/>
            <person name="Tan J."/>
            <person name="Yang L."/>
            <person name="Ye C."/>
            <person name="Zhang J."/>
            <person name="Xu J."/>
            <person name="Zhou Y."/>
            <person name="Yu Y."/>
            <person name="Zhang B."/>
            <person name="Zhuang S."/>
            <person name="Wei H."/>
            <person name="Liu B."/>
            <person name="Lei M."/>
            <person name="Yu H."/>
            <person name="Li Y."/>
            <person name="Xu H."/>
            <person name="Wei S."/>
            <person name="He X."/>
            <person name="Fang L."/>
            <person name="Zhang Z."/>
            <person name="Zhang Y."/>
            <person name="Huang X."/>
            <person name="Su Z."/>
            <person name="Tong W."/>
            <person name="Li J."/>
            <person name="Tong Z."/>
            <person name="Li S."/>
            <person name="Ye J."/>
            <person name="Wang L."/>
            <person name="Fang L."/>
            <person name="Lei T."/>
            <person name="Chen C."/>
            <person name="Chen H."/>
            <person name="Xu Z."/>
            <person name="Li H."/>
            <person name="Huang H."/>
            <person name="Zhang F."/>
            <person name="Xu H."/>
            <person name="Li N."/>
            <person name="Zhao C."/>
            <person name="Li S."/>
            <person name="Dong L."/>
            <person name="Huang Y."/>
            <person name="Li L."/>
            <person name="Xi Y."/>
            <person name="Qi Q."/>
            <person name="Li W."/>
            <person name="Zhang B."/>
            <person name="Hu W."/>
            <person name="Zhang Y."/>
            <person name="Tian X."/>
            <person name="Jiao Y."/>
            <person name="Liang X."/>
            <person name="Jin J."/>
            <person name="Gao L."/>
            <person name="Zheng W."/>
            <person name="Hao B."/>
            <person name="Liu S."/>
            <person name="Wang W."/>
            <person name="Yuan L."/>
            <person name="Cao M."/>
            <person name="McDermott J."/>
            <person name="Samudrala R."/>
            <person name="Wang J."/>
            <person name="Wong G.K."/>
            <person name="Yang H."/>
        </authorList>
    </citation>
    <scope>NUCLEOTIDE SEQUENCE [LARGE SCALE GENOMIC DNA]</scope>
</reference>
<feature type="region of interest" description="Disordered" evidence="8">
    <location>
        <begin position="1019"/>
        <end position="1121"/>
    </location>
</feature>
<dbReference type="Gene3D" id="1.25.40.10">
    <property type="entry name" value="Tetratricopeptide repeat domain"/>
    <property type="match status" value="1"/>
</dbReference>
<dbReference type="GO" id="GO:0009698">
    <property type="term" value="P:phenylpropanoid metabolic process"/>
    <property type="evidence" value="ECO:0007669"/>
    <property type="project" value="UniProtKB-ARBA"/>
</dbReference>
<dbReference type="Proteomes" id="UP000007752">
    <property type="component" value="Chromosome 8"/>
</dbReference>
<dbReference type="Pfam" id="PF14559">
    <property type="entry name" value="TPR_19"/>
    <property type="match status" value="1"/>
</dbReference>
<dbReference type="PROSITE" id="PS00455">
    <property type="entry name" value="AMP_BINDING"/>
    <property type="match status" value="1"/>
</dbReference>
<evidence type="ECO:0000256" key="7">
    <source>
        <dbReference type="PROSITE-ProRule" id="PRU00339"/>
    </source>
</evidence>
<dbReference type="PANTHER" id="PTHR43201">
    <property type="entry name" value="ACYL-COA SYNTHETASE"/>
    <property type="match status" value="1"/>
</dbReference>
<feature type="compositionally biased region" description="Polar residues" evidence="8">
    <location>
        <begin position="1034"/>
        <end position="1044"/>
    </location>
</feature>
<feature type="compositionally biased region" description="Polar residues" evidence="8">
    <location>
        <begin position="1083"/>
        <end position="1100"/>
    </location>
</feature>
<dbReference type="Gene3D" id="3.40.50.12780">
    <property type="entry name" value="N-terminal domain of ligase-like"/>
    <property type="match status" value="1"/>
</dbReference>
<dbReference type="InterPro" id="IPR020845">
    <property type="entry name" value="AMP-binding_CS"/>
</dbReference>
<reference evidence="11" key="2">
    <citation type="submission" date="2008-12" db="EMBL/GenBank/DDBJ databases">
        <title>Improved gene annotation of the rice (Oryza sativa) genomes.</title>
        <authorList>
            <person name="Wang J."/>
            <person name="Li R."/>
            <person name="Fan W."/>
            <person name="Huang Q."/>
            <person name="Zhang J."/>
            <person name="Zhou Y."/>
            <person name="Hu Y."/>
            <person name="Zi S."/>
            <person name="Li J."/>
            <person name="Ni P."/>
            <person name="Zheng H."/>
            <person name="Zhang Y."/>
            <person name="Zhao M."/>
            <person name="Hao Q."/>
            <person name="McDermott J."/>
            <person name="Samudrala R."/>
            <person name="Kristiansen K."/>
            <person name="Wong G.K.-S."/>
        </authorList>
    </citation>
    <scope>NUCLEOTIDE SEQUENCE</scope>
</reference>
<dbReference type="PANTHER" id="PTHR43201:SF32">
    <property type="entry name" value="2-SUCCINYLBENZOATE--COA LIGASE, CHLOROPLASTIC_PEROXISOMAL"/>
    <property type="match status" value="1"/>
</dbReference>
<evidence type="ECO:0000256" key="4">
    <source>
        <dbReference type="ARBA" id="ARBA00034219"/>
    </source>
</evidence>
<dbReference type="HOGENOM" id="CLU_018466_0_0_1"/>
<dbReference type="GO" id="GO:0106290">
    <property type="term" value="F:trans-cinnamate-CoA ligase activity"/>
    <property type="evidence" value="ECO:0007669"/>
    <property type="project" value="UniProtKB-ARBA"/>
</dbReference>
<evidence type="ECO:0000256" key="3">
    <source>
        <dbReference type="ARBA" id="ARBA00022842"/>
    </source>
</evidence>
<evidence type="ECO:0000256" key="1">
    <source>
        <dbReference type="ARBA" id="ARBA00001946"/>
    </source>
</evidence>
<dbReference type="InterPro" id="IPR011990">
    <property type="entry name" value="TPR-like_helical_dom_sf"/>
</dbReference>
<keyword evidence="7" id="KW-0802">TPR repeat</keyword>
<dbReference type="InterPro" id="IPR000873">
    <property type="entry name" value="AMP-dep_synth/lig_dom"/>
</dbReference>
<accession>B9FYX4</accession>
<proteinExistence type="predicted"/>
<feature type="domain" description="AMP-binding enzyme C-terminal" evidence="10">
    <location>
        <begin position="448"/>
        <end position="489"/>
    </location>
</feature>
<comment type="catalytic activity">
    <reaction evidence="5">
        <text>(E)-4-coumaroyl-AMP + CoA = (E)-4-coumaroyl-CoA + AMP + H(+)</text>
        <dbReference type="Rhea" id="RHEA:72423"/>
        <dbReference type="ChEBI" id="CHEBI:15378"/>
        <dbReference type="ChEBI" id="CHEBI:57287"/>
        <dbReference type="ChEBI" id="CHEBI:85008"/>
        <dbReference type="ChEBI" id="CHEBI:192348"/>
        <dbReference type="ChEBI" id="CHEBI:456215"/>
    </reaction>
    <physiologicalReaction direction="left-to-right" evidence="5">
        <dbReference type="Rhea" id="RHEA:72424"/>
    </physiologicalReaction>
</comment>
<name>B9FYX4_ORYSJ</name>
<dbReference type="SMART" id="SM00028">
    <property type="entry name" value="TPR"/>
    <property type="match status" value="2"/>
</dbReference>
<feature type="compositionally biased region" description="Basic and acidic residues" evidence="8">
    <location>
        <begin position="1101"/>
        <end position="1111"/>
    </location>
</feature>
<dbReference type="PROSITE" id="PS50005">
    <property type="entry name" value="TPR"/>
    <property type="match status" value="1"/>
</dbReference>
<evidence type="ECO:0000256" key="2">
    <source>
        <dbReference type="ARBA" id="ARBA00012959"/>
    </source>
</evidence>
<dbReference type="Pfam" id="PF00501">
    <property type="entry name" value="AMP-binding"/>
    <property type="match status" value="1"/>
</dbReference>
<comment type="catalytic activity">
    <reaction evidence="6">
        <text>(E)-4-coumarate + ATP + CoA = (E)-4-coumaroyl-CoA + AMP + diphosphate</text>
        <dbReference type="Rhea" id="RHEA:19641"/>
        <dbReference type="ChEBI" id="CHEBI:12876"/>
        <dbReference type="ChEBI" id="CHEBI:30616"/>
        <dbReference type="ChEBI" id="CHEBI:33019"/>
        <dbReference type="ChEBI" id="CHEBI:57287"/>
        <dbReference type="ChEBI" id="CHEBI:85008"/>
        <dbReference type="ChEBI" id="CHEBI:456215"/>
        <dbReference type="EC" id="6.2.1.12"/>
    </reaction>
    <physiologicalReaction direction="left-to-right" evidence="6">
        <dbReference type="Rhea" id="RHEA:19642"/>
    </physiologicalReaction>
</comment>
<sequence length="1338" mass="146754">MSQQHGRGHIAHCLGGALAGRDTVAVSGNRRLTGAGLADGARRLAAALSNLGVRRGHVVAVVAFNSIEYIELFLAVTYIGGIIAPLNYRWSFEEASQALELVQPTVFIFDGSYSSWALRLKESNSLTSVNLYLFLGNLCSISQAANFVSVVSVEQIKRSSGGTTRAVEPVSAPNDVALICFTSGTTGRPKGVAISHTSLIIQSLAKIAIVGYGEDDIYLHTAPLCHIGGISSCLAILMAGGCHVLIPKFDVKSAFDAILEHRVTSFITVPAIMADLLSYARKQKILNHGMTVTKILNGGGGLSSELITGASHLFPNATIFSAYGMTEACSSLTFMVLTRPKIQEPKDQLGSSSEGVCVGKPAPHIEIQINRNGSNSSSSSPIGNILTRGLHTMSGYWVNNSIDTSDSVRNGWLDTGDIGWVDKTGNLWLMGRQKGRIKTGGENVYPEEVESVLSQHPGLAKAVVIGMPDSRLGEKIVACVSIRDGWNWVDARAVHKGEGREVSAQMLQDHCRTNKLSRCSTEFRNAERRERAAAVDVAEGGGAEVEPLHACGRGTVRGRAIIASPPASGGCSSHVTPPASGGGGCYGYRVTPPTSGGCSRPPRAPLSSVDSPYVRAKQAQVIEKDPNKAVPLFWAAINSGDRIESALKDMATVLKQANRAEEAIEAIRSFRDRCPNEAQESLDNILLDLYKKCGRTKEQIEMLTLKLRIVDEELASGRWKTKLSKSHGRVVYLSLRDEKARLLGNLAWAHMQSENYDEAEMLYRQALAIEADYNKECNLAICLIKTGKVAEAKYLLQSIPDNCSDESHVRSLARAREMLMELESPTLHSPITQMKSKESLIWLAIDAENLGHLQPQVSSTALTQLKSEEPHISVAADAEKQEDCNSQVFPSPITQMKREEPESLIATSGENNEKCLNEYQDLSRLFNDAATPQSLLEKLRKRLVKEDTLNISIQHQVQIPSFVECLPNSGGSTDAGENTRPEGKALVNGVRKTWADMVEEDERQLGDVSSTIGMDTTKRNVSCKHANEEMYRTPSFSQESSALKRSSVDDHPQSSSADSWRHSDSKISTDENVNMKFVRTAPQWRQQKVQDYSNRVSQRLDTSHLSDRAEGTEQPPWRSSTAQRSLFPDWKSKCERYGHGYVPFGDNEHFQGSSHFEATNRWPKNARPWRPQNRLWVFQEITNEINQKQTRALWLTIYTTLLFGTTALDDTAWFLVECFHLLAGHLLLHDGLQDLSVAPPSGQFAEMAMQMHPATGLSTHWSQVDSPPLKLREGANMVVLLQDQLLPMAFSIANVCEDCIMAYMSASASSVLFYTSCLDMQQLPYTGHVITINKSETA</sequence>
<dbReference type="InterPro" id="IPR019734">
    <property type="entry name" value="TPR_rpt"/>
</dbReference>